<dbReference type="Proteomes" id="UP000050525">
    <property type="component" value="Unassembled WGS sequence"/>
</dbReference>
<keyword evidence="2" id="KW-0808">Transferase</keyword>
<keyword evidence="1" id="KW-0723">Serine/threonine-protein kinase</keyword>
<dbReference type="PANTHER" id="PTHR22988">
    <property type="entry name" value="MYOTONIC DYSTROPHY S/T KINASE-RELATED"/>
    <property type="match status" value="1"/>
</dbReference>
<dbReference type="STRING" id="8496.A0A151NVN2"/>
<dbReference type="Pfam" id="PF00786">
    <property type="entry name" value="PBD"/>
    <property type="match status" value="1"/>
</dbReference>
<dbReference type="OrthoDB" id="10047816at2759"/>
<evidence type="ECO:0000256" key="3">
    <source>
        <dbReference type="SAM" id="MobiDB-lite"/>
    </source>
</evidence>
<keyword evidence="6" id="KW-1185">Reference proteome</keyword>
<sequence>MWPAPPLSCCYSAPYLTVFSENALDVFDVRKAEWVQTVPLRKVRALNPEGSLLLFGTEKTRLVYLRNQAADQDEIEIPEITDLSRRQLVRTSKRRFSFRISNEERQQQRKEMMRDPDARARLISSPTNFSHVVHVGPGDGQHRLQDLPTAQAEKQREAQLRPRSFSDPRQPLASRRKDAAAAAAQPRGSGSSGTHVLTQISDQTSLPRSFSSSQGSSIS</sequence>
<dbReference type="CDD" id="cd00132">
    <property type="entry name" value="CRIB"/>
    <property type="match status" value="1"/>
</dbReference>
<proteinExistence type="predicted"/>
<dbReference type="PANTHER" id="PTHR22988:SF66">
    <property type="entry name" value="SERINE_THREONINE-PROTEIN KINASE GENGHIS KHAN"/>
    <property type="match status" value="1"/>
</dbReference>
<evidence type="ECO:0000313" key="6">
    <source>
        <dbReference type="Proteomes" id="UP000050525"/>
    </source>
</evidence>
<evidence type="ECO:0000313" key="5">
    <source>
        <dbReference type="EMBL" id="KYO40848.1"/>
    </source>
</evidence>
<dbReference type="AlphaFoldDB" id="A0A151NVN2"/>
<name>A0A151NVN2_ALLMI</name>
<gene>
    <name evidence="5" type="ORF">Y1Q_0013264</name>
</gene>
<dbReference type="EMBL" id="AKHW03001851">
    <property type="protein sequence ID" value="KYO40848.1"/>
    <property type="molecule type" value="Genomic_DNA"/>
</dbReference>
<evidence type="ECO:0000256" key="1">
    <source>
        <dbReference type="ARBA" id="ARBA00022527"/>
    </source>
</evidence>
<dbReference type="InterPro" id="IPR001180">
    <property type="entry name" value="CNH_dom"/>
</dbReference>
<dbReference type="SMART" id="SM00285">
    <property type="entry name" value="PBD"/>
    <property type="match status" value="1"/>
</dbReference>
<reference evidence="5 6" key="1">
    <citation type="journal article" date="2012" name="Genome Biol.">
        <title>Sequencing three crocodilian genomes to illuminate the evolution of archosaurs and amniotes.</title>
        <authorList>
            <person name="St John J.A."/>
            <person name="Braun E.L."/>
            <person name="Isberg S.R."/>
            <person name="Miles L.G."/>
            <person name="Chong A.Y."/>
            <person name="Gongora J."/>
            <person name="Dalzell P."/>
            <person name="Moran C."/>
            <person name="Bed'hom B."/>
            <person name="Abzhanov A."/>
            <person name="Burgess S.C."/>
            <person name="Cooksey A.M."/>
            <person name="Castoe T.A."/>
            <person name="Crawford N.G."/>
            <person name="Densmore L.D."/>
            <person name="Drew J.C."/>
            <person name="Edwards S.V."/>
            <person name="Faircloth B.C."/>
            <person name="Fujita M.K."/>
            <person name="Greenwold M.J."/>
            <person name="Hoffmann F.G."/>
            <person name="Howard J.M."/>
            <person name="Iguchi T."/>
            <person name="Janes D.E."/>
            <person name="Khan S.Y."/>
            <person name="Kohno S."/>
            <person name="de Koning A.J."/>
            <person name="Lance S.L."/>
            <person name="McCarthy F.M."/>
            <person name="McCormack J.E."/>
            <person name="Merchant M.E."/>
            <person name="Peterson D.G."/>
            <person name="Pollock D.D."/>
            <person name="Pourmand N."/>
            <person name="Raney B.J."/>
            <person name="Roessler K.A."/>
            <person name="Sanford J.R."/>
            <person name="Sawyer R.H."/>
            <person name="Schmidt C.J."/>
            <person name="Triplett E.W."/>
            <person name="Tuberville T.D."/>
            <person name="Venegas-Anaya M."/>
            <person name="Howard J.T."/>
            <person name="Jarvis E.D."/>
            <person name="Guillette L.J.Jr."/>
            <person name="Glenn T.C."/>
            <person name="Green R.E."/>
            <person name="Ray D.A."/>
        </authorList>
    </citation>
    <scope>NUCLEOTIDE SEQUENCE [LARGE SCALE GENOMIC DNA]</scope>
    <source>
        <strain evidence="5">KSC_2009_1</strain>
    </source>
</reference>
<dbReference type="GO" id="GO:0005737">
    <property type="term" value="C:cytoplasm"/>
    <property type="evidence" value="ECO:0007669"/>
    <property type="project" value="TreeGrafter"/>
</dbReference>
<dbReference type="PROSITE" id="PS50108">
    <property type="entry name" value="CRIB"/>
    <property type="match status" value="1"/>
</dbReference>
<feature type="compositionally biased region" description="Low complexity" evidence="3">
    <location>
        <begin position="205"/>
        <end position="219"/>
    </location>
</feature>
<dbReference type="GO" id="GO:0004674">
    <property type="term" value="F:protein serine/threonine kinase activity"/>
    <property type="evidence" value="ECO:0007669"/>
    <property type="project" value="UniProtKB-KW"/>
</dbReference>
<dbReference type="Pfam" id="PF00780">
    <property type="entry name" value="CNH"/>
    <property type="match status" value="1"/>
</dbReference>
<feature type="domain" description="CRIB" evidence="4">
    <location>
        <begin position="123"/>
        <end position="136"/>
    </location>
</feature>
<keyword evidence="2" id="KW-0418">Kinase</keyword>
<feature type="region of interest" description="Disordered" evidence="3">
    <location>
        <begin position="124"/>
        <end position="219"/>
    </location>
</feature>
<protein>
    <recommendedName>
        <fullName evidence="4">CRIB domain-containing protein</fullName>
    </recommendedName>
</protein>
<feature type="compositionally biased region" description="Basic and acidic residues" evidence="3">
    <location>
        <begin position="153"/>
        <end position="166"/>
    </location>
</feature>
<feature type="compositionally biased region" description="Polar residues" evidence="3">
    <location>
        <begin position="188"/>
        <end position="204"/>
    </location>
</feature>
<evidence type="ECO:0000256" key="2">
    <source>
        <dbReference type="ARBA" id="ARBA00022777"/>
    </source>
</evidence>
<dbReference type="GO" id="GO:0005856">
    <property type="term" value="C:cytoskeleton"/>
    <property type="evidence" value="ECO:0007669"/>
    <property type="project" value="TreeGrafter"/>
</dbReference>
<dbReference type="InterPro" id="IPR000095">
    <property type="entry name" value="CRIB_dom"/>
</dbReference>
<organism evidence="5 6">
    <name type="scientific">Alligator mississippiensis</name>
    <name type="common">American alligator</name>
    <dbReference type="NCBI Taxonomy" id="8496"/>
    <lineage>
        <taxon>Eukaryota</taxon>
        <taxon>Metazoa</taxon>
        <taxon>Chordata</taxon>
        <taxon>Craniata</taxon>
        <taxon>Vertebrata</taxon>
        <taxon>Euteleostomi</taxon>
        <taxon>Archelosauria</taxon>
        <taxon>Archosauria</taxon>
        <taxon>Crocodylia</taxon>
        <taxon>Alligatoridae</taxon>
        <taxon>Alligatorinae</taxon>
        <taxon>Alligator</taxon>
    </lineage>
</organism>
<dbReference type="GO" id="GO:0031032">
    <property type="term" value="P:actomyosin structure organization"/>
    <property type="evidence" value="ECO:0007669"/>
    <property type="project" value="TreeGrafter"/>
</dbReference>
<evidence type="ECO:0000259" key="4">
    <source>
        <dbReference type="PROSITE" id="PS50108"/>
    </source>
</evidence>
<dbReference type="InterPro" id="IPR050839">
    <property type="entry name" value="Rho-assoc_Ser/Thr_Kinase"/>
</dbReference>
<accession>A0A151NVN2</accession>
<comment type="caution">
    <text evidence="5">The sequence shown here is derived from an EMBL/GenBank/DDBJ whole genome shotgun (WGS) entry which is preliminary data.</text>
</comment>